<dbReference type="InterPro" id="IPR001862">
    <property type="entry name" value="MAC_perforin"/>
</dbReference>
<dbReference type="Proteomes" id="UP001153269">
    <property type="component" value="Unassembled WGS sequence"/>
</dbReference>
<evidence type="ECO:0000256" key="2">
    <source>
        <dbReference type="ARBA" id="ARBA00022525"/>
    </source>
</evidence>
<evidence type="ECO:0000313" key="7">
    <source>
        <dbReference type="Proteomes" id="UP001153269"/>
    </source>
</evidence>
<organism evidence="6 7">
    <name type="scientific">Pleuronectes platessa</name>
    <name type="common">European plaice</name>
    <dbReference type="NCBI Taxonomy" id="8262"/>
    <lineage>
        <taxon>Eukaryota</taxon>
        <taxon>Metazoa</taxon>
        <taxon>Chordata</taxon>
        <taxon>Craniata</taxon>
        <taxon>Vertebrata</taxon>
        <taxon>Euteleostomi</taxon>
        <taxon>Actinopterygii</taxon>
        <taxon>Neopterygii</taxon>
        <taxon>Teleostei</taxon>
        <taxon>Neoteleostei</taxon>
        <taxon>Acanthomorphata</taxon>
        <taxon>Carangaria</taxon>
        <taxon>Pleuronectiformes</taxon>
        <taxon>Pleuronectoidei</taxon>
        <taxon>Pleuronectidae</taxon>
        <taxon>Pleuronectes</taxon>
    </lineage>
</organism>
<feature type="domain" description="MACPF" evidence="5">
    <location>
        <begin position="255"/>
        <end position="350"/>
    </location>
</feature>
<sequence>MGSLRRWSECDSCTSTRCVLATCRCTPSLGAWHVQEKPLKHNRVFRENVVPWKRAVEKGSAADLVSVSVAVWCVTETTDCDDNLDETNCDRDDQPFSCDLDKTPPNSDYTGRGVHCVDGELRAGVINTRSFGGDSGQRRQRRIVQQCLVVHSAHPGQLLSTHNRRTFHKELTEHKAYRLIVLKNKWNWPSFRTPPLTAPEVRHALPLRGLARRRIPSLVGVRPPGVHLIQYDRYRVPEVLDEAKGRWFGRKEIRCETLMKSFSSRGGHKVNKMPIKVNIFGGDPSFIGALSILDLEKPEANGEIYENWASSVKDFPDVINQKLRPLHELVKEVQCAGLKKLHLKRATEEYLAEEDPATAVHATTTASRC</sequence>
<dbReference type="Pfam" id="PF01823">
    <property type="entry name" value="MACPF"/>
    <property type="match status" value="1"/>
</dbReference>
<dbReference type="GO" id="GO:0031640">
    <property type="term" value="P:killing of cells of another organism"/>
    <property type="evidence" value="ECO:0007669"/>
    <property type="project" value="UniProtKB-KW"/>
</dbReference>
<evidence type="ECO:0000313" key="6">
    <source>
        <dbReference type="EMBL" id="CAB1442893.1"/>
    </source>
</evidence>
<dbReference type="InterPro" id="IPR020864">
    <property type="entry name" value="MACPF"/>
</dbReference>
<dbReference type="GO" id="GO:0005576">
    <property type="term" value="C:extracellular region"/>
    <property type="evidence" value="ECO:0007669"/>
    <property type="project" value="UniProtKB-SubCell"/>
</dbReference>
<evidence type="ECO:0000256" key="1">
    <source>
        <dbReference type="ARBA" id="ARBA00004613"/>
    </source>
</evidence>
<keyword evidence="7" id="KW-1185">Reference proteome</keyword>
<dbReference type="GO" id="GO:0005579">
    <property type="term" value="C:membrane attack complex"/>
    <property type="evidence" value="ECO:0007669"/>
    <property type="project" value="InterPro"/>
</dbReference>
<keyword evidence="2" id="KW-0964">Secreted</keyword>
<protein>
    <recommendedName>
        <fullName evidence="5">MACPF domain-containing protein</fullName>
    </recommendedName>
</protein>
<name>A0A9N7V4Z0_PLEPL</name>
<dbReference type="GO" id="GO:0006956">
    <property type="term" value="P:complement activation"/>
    <property type="evidence" value="ECO:0007669"/>
    <property type="project" value="TreeGrafter"/>
</dbReference>
<proteinExistence type="predicted"/>
<dbReference type="AlphaFoldDB" id="A0A9N7V4Z0"/>
<keyword evidence="3" id="KW-0204">Cytolysis</keyword>
<gene>
    <name evidence="6" type="ORF">PLEPLA_LOCUS30612</name>
</gene>
<accession>A0A9N7V4Z0</accession>
<keyword evidence="4" id="KW-1015">Disulfide bond</keyword>
<evidence type="ECO:0000256" key="3">
    <source>
        <dbReference type="ARBA" id="ARBA00022852"/>
    </source>
</evidence>
<dbReference type="PRINTS" id="PR00764">
    <property type="entry name" value="COMPLEMENTC9"/>
</dbReference>
<dbReference type="PANTHER" id="PTHR45742">
    <property type="entry name" value="COMPLEMENT COMPONENT C6"/>
    <property type="match status" value="1"/>
</dbReference>
<dbReference type="EMBL" id="CADEAL010002953">
    <property type="protein sequence ID" value="CAB1442893.1"/>
    <property type="molecule type" value="Genomic_DNA"/>
</dbReference>
<evidence type="ECO:0000256" key="4">
    <source>
        <dbReference type="ARBA" id="ARBA00023157"/>
    </source>
</evidence>
<dbReference type="PANTHER" id="PTHR45742:SF2">
    <property type="entry name" value="COMPLEMENT COMPONENT C7"/>
    <property type="match status" value="1"/>
</dbReference>
<evidence type="ECO:0000259" key="5">
    <source>
        <dbReference type="Pfam" id="PF01823"/>
    </source>
</evidence>
<comment type="subcellular location">
    <subcellularLocation>
        <location evidence="1">Secreted</location>
    </subcellularLocation>
</comment>
<comment type="caution">
    <text evidence="6">The sequence shown here is derived from an EMBL/GenBank/DDBJ whole genome shotgun (WGS) entry which is preliminary data.</text>
</comment>
<reference evidence="6" key="1">
    <citation type="submission" date="2020-03" db="EMBL/GenBank/DDBJ databases">
        <authorList>
            <person name="Weist P."/>
        </authorList>
    </citation>
    <scope>NUCLEOTIDE SEQUENCE</scope>
</reference>